<dbReference type="EMBL" id="PJQY01002468">
    <property type="protein sequence ID" value="PQP93325.1"/>
    <property type="molecule type" value="Genomic_DNA"/>
</dbReference>
<comment type="similarity">
    <text evidence="1">Belongs to the universal ribosomal protein uL13 family.</text>
</comment>
<keyword evidence="4" id="KW-0175">Coiled coil</keyword>
<evidence type="ECO:0000256" key="2">
    <source>
        <dbReference type="ARBA" id="ARBA00022980"/>
    </source>
</evidence>
<dbReference type="InterPro" id="IPR005822">
    <property type="entry name" value="Ribosomal_uL13"/>
</dbReference>
<evidence type="ECO:0000256" key="4">
    <source>
        <dbReference type="SAM" id="Coils"/>
    </source>
</evidence>
<dbReference type="GO" id="GO:0003735">
    <property type="term" value="F:structural constituent of ribosome"/>
    <property type="evidence" value="ECO:0007669"/>
    <property type="project" value="InterPro"/>
</dbReference>
<comment type="caution">
    <text evidence="5">The sequence shown here is derived from an EMBL/GenBank/DDBJ whole genome shotgun (WGS) entry which is preliminary data.</text>
</comment>
<gene>
    <name evidence="5" type="ORF">Pyn_04027</name>
</gene>
<organism evidence="5 6">
    <name type="scientific">Prunus yedoensis var. nudiflora</name>
    <dbReference type="NCBI Taxonomy" id="2094558"/>
    <lineage>
        <taxon>Eukaryota</taxon>
        <taxon>Viridiplantae</taxon>
        <taxon>Streptophyta</taxon>
        <taxon>Embryophyta</taxon>
        <taxon>Tracheophyta</taxon>
        <taxon>Spermatophyta</taxon>
        <taxon>Magnoliopsida</taxon>
        <taxon>eudicotyledons</taxon>
        <taxon>Gunneridae</taxon>
        <taxon>Pentapetalae</taxon>
        <taxon>rosids</taxon>
        <taxon>fabids</taxon>
        <taxon>Rosales</taxon>
        <taxon>Rosaceae</taxon>
        <taxon>Amygdaloideae</taxon>
        <taxon>Amygdaleae</taxon>
        <taxon>Prunus</taxon>
    </lineage>
</organism>
<dbReference type="AlphaFoldDB" id="A0A314YV12"/>
<evidence type="ECO:0000256" key="1">
    <source>
        <dbReference type="ARBA" id="ARBA00006227"/>
    </source>
</evidence>
<dbReference type="InterPro" id="IPR036899">
    <property type="entry name" value="Ribosomal_uL13_sf"/>
</dbReference>
<keyword evidence="2 5" id="KW-0689">Ribosomal protein</keyword>
<dbReference type="GO" id="GO:0022625">
    <property type="term" value="C:cytosolic large ribosomal subunit"/>
    <property type="evidence" value="ECO:0007669"/>
    <property type="project" value="TreeGrafter"/>
</dbReference>
<dbReference type="Gene3D" id="3.90.1180.10">
    <property type="entry name" value="Ribosomal protein L13"/>
    <property type="match status" value="1"/>
</dbReference>
<dbReference type="OrthoDB" id="783746at2759"/>
<proteinExistence type="inferred from homology"/>
<dbReference type="Proteomes" id="UP000250321">
    <property type="component" value="Unassembled WGS sequence"/>
</dbReference>
<keyword evidence="3" id="KW-0687">Ribonucleoprotein</keyword>
<dbReference type="GO" id="GO:0003729">
    <property type="term" value="F:mRNA binding"/>
    <property type="evidence" value="ECO:0007669"/>
    <property type="project" value="TreeGrafter"/>
</dbReference>
<evidence type="ECO:0000313" key="6">
    <source>
        <dbReference type="Proteomes" id="UP000250321"/>
    </source>
</evidence>
<dbReference type="STRING" id="2094558.A0A314YV12"/>
<protein>
    <submittedName>
        <fullName evidence="5">60S ribosomal protein L13a-4-like isoform X2</fullName>
    </submittedName>
</protein>
<sequence>MGLQNDSSQDQAWVCRMIPHKTKHGFAAALARLKAYEGVPDAPYDKIKRMVITDALKYSSVAVQELENKRKERAQLAYERKKQLNKLRVKAEKKPRCICLICVNIDQYLTRRDLPFKMKMLLRIEN</sequence>
<keyword evidence="6" id="KW-1185">Reference proteome</keyword>
<feature type="coiled-coil region" evidence="4">
    <location>
        <begin position="66"/>
        <end position="94"/>
    </location>
</feature>
<name>A0A314YV12_PRUYE</name>
<evidence type="ECO:0000256" key="3">
    <source>
        <dbReference type="ARBA" id="ARBA00023274"/>
    </source>
</evidence>
<dbReference type="GO" id="GO:0006412">
    <property type="term" value="P:translation"/>
    <property type="evidence" value="ECO:0007669"/>
    <property type="project" value="InterPro"/>
</dbReference>
<reference evidence="5 6" key="1">
    <citation type="submission" date="2018-02" db="EMBL/GenBank/DDBJ databases">
        <title>Draft genome of wild Prunus yedoensis var. nudiflora.</title>
        <authorList>
            <person name="Baek S."/>
            <person name="Kim J.-H."/>
            <person name="Choi K."/>
            <person name="Kim G.-B."/>
            <person name="Cho A."/>
            <person name="Jang H."/>
            <person name="Shin C.-H."/>
            <person name="Yu H.-J."/>
            <person name="Mun J.-H."/>
        </authorList>
    </citation>
    <scope>NUCLEOTIDE SEQUENCE [LARGE SCALE GENOMIC DNA]</scope>
    <source>
        <strain evidence="6">cv. Jeju island</strain>
        <tissue evidence="5">Leaf</tissue>
    </source>
</reference>
<dbReference type="GO" id="GO:0017148">
    <property type="term" value="P:negative regulation of translation"/>
    <property type="evidence" value="ECO:0007669"/>
    <property type="project" value="TreeGrafter"/>
</dbReference>
<dbReference type="PANTHER" id="PTHR11545">
    <property type="entry name" value="RIBOSOMAL PROTEIN L13"/>
    <property type="match status" value="1"/>
</dbReference>
<evidence type="ECO:0000313" key="5">
    <source>
        <dbReference type="EMBL" id="PQP93325.1"/>
    </source>
</evidence>
<dbReference type="SUPFAM" id="SSF52161">
    <property type="entry name" value="Ribosomal protein L13"/>
    <property type="match status" value="1"/>
</dbReference>
<accession>A0A314YV12</accession>
<dbReference type="PANTHER" id="PTHR11545:SF39">
    <property type="entry name" value="LARGE RIBOSOMAL SUBUNIT PROTEIN UL13X-RELATED"/>
    <property type="match status" value="1"/>
</dbReference>